<dbReference type="RefSeq" id="WP_376918987.1">
    <property type="nucleotide sequence ID" value="NZ_JBHRSW010000006.1"/>
</dbReference>
<organism evidence="1 2">
    <name type="scientific">Agaribacter flavus</name>
    <dbReference type="NCBI Taxonomy" id="1902781"/>
    <lineage>
        <taxon>Bacteria</taxon>
        <taxon>Pseudomonadati</taxon>
        <taxon>Pseudomonadota</taxon>
        <taxon>Gammaproteobacteria</taxon>
        <taxon>Alteromonadales</taxon>
        <taxon>Alteromonadaceae</taxon>
        <taxon>Agaribacter</taxon>
    </lineage>
</organism>
<sequence>MDSNHLKFKCFLLLLATLNHTNGYSGELSFDSGITGSYTRQIAESKDGSEKFAADNWTFSPFLSAIYTAKRMNGAARAQHQHIRRSLDGQSLTNNYTNYRGNVNLTLVENLLQASANASQNFRGVNLNSVGVDDFLLNEDDLAKINNYGGSLTLSLRPKDYFGLNANLRYSKFDAENNVNDTIENENINFGSENFGAQFSLQSGPDFRPFAMQVRGATSVTKRTERNDFESSRANANFGFPIFTPKLLFTTVFSYENNEVPSVQTGENLLREFYSYGAGLTWRSSQNKFIRVTWNQSKIASGAGFQEETDNFLAGTINWQLSSRTELRADYSRRFFGETANILFRHNTRHWRNVLSYTETISTASSIIQNEEVSLFACPNTNNISINDCELLDSLDPANLPPDSVFVPFQEISFELSPNVVIRKRALYTSGIQRRRSNLSLTVSRTEDEDVERDLVNTIDSLQLSASINISSRSSIVSSIVFSDLERRTINSIEESRVNRFNLAFERQISRKLRTAIGYTYLDRDGDNAQNAGGFGANGLIRIDGPLTDNRITASLTYKFSK</sequence>
<gene>
    <name evidence="1" type="ORF">ACFOHL_04390</name>
</gene>
<reference evidence="2" key="1">
    <citation type="journal article" date="2019" name="Int. J. Syst. Evol. Microbiol.">
        <title>The Global Catalogue of Microorganisms (GCM) 10K type strain sequencing project: providing services to taxonomists for standard genome sequencing and annotation.</title>
        <authorList>
            <consortium name="The Broad Institute Genomics Platform"/>
            <consortium name="The Broad Institute Genome Sequencing Center for Infectious Disease"/>
            <person name="Wu L."/>
            <person name="Ma J."/>
        </authorList>
    </citation>
    <scope>NUCLEOTIDE SEQUENCE [LARGE SCALE GENOMIC DNA]</scope>
    <source>
        <strain evidence="2">KCTC 52473</strain>
    </source>
</reference>
<evidence type="ECO:0000313" key="2">
    <source>
        <dbReference type="Proteomes" id="UP001595478"/>
    </source>
</evidence>
<evidence type="ECO:0000313" key="1">
    <source>
        <dbReference type="EMBL" id="MFC3120844.1"/>
    </source>
</evidence>
<keyword evidence="2" id="KW-1185">Reference proteome</keyword>
<protein>
    <recommendedName>
        <fullName evidence="3">TIGR03016 family PEP-CTERM system-associated outer membrane protein</fullName>
    </recommendedName>
</protein>
<evidence type="ECO:0008006" key="3">
    <source>
        <dbReference type="Google" id="ProtNLM"/>
    </source>
</evidence>
<dbReference type="Proteomes" id="UP001595478">
    <property type="component" value="Unassembled WGS sequence"/>
</dbReference>
<accession>A0ABV7FKL3</accession>
<dbReference type="EMBL" id="JBHRSW010000006">
    <property type="protein sequence ID" value="MFC3120844.1"/>
    <property type="molecule type" value="Genomic_DNA"/>
</dbReference>
<comment type="caution">
    <text evidence="1">The sequence shown here is derived from an EMBL/GenBank/DDBJ whole genome shotgun (WGS) entry which is preliminary data.</text>
</comment>
<name>A0ABV7FKL3_9ALTE</name>
<proteinExistence type="predicted"/>